<protein>
    <submittedName>
        <fullName evidence="2">DinB family protein</fullName>
    </submittedName>
</protein>
<keyword evidence="3" id="KW-1185">Reference proteome</keyword>
<dbReference type="Proteomes" id="UP001292216">
    <property type="component" value="Unassembled WGS sequence"/>
</dbReference>
<evidence type="ECO:0000259" key="1">
    <source>
        <dbReference type="Pfam" id="PF12867"/>
    </source>
</evidence>
<dbReference type="InterPro" id="IPR024775">
    <property type="entry name" value="DinB-like"/>
</dbReference>
<name>A0ABU5PGZ3_9BACL</name>
<dbReference type="RefSeq" id="WP_260071967.1">
    <property type="nucleotide sequence ID" value="NZ_CBCSKM010000006.1"/>
</dbReference>
<dbReference type="InterPro" id="IPR034660">
    <property type="entry name" value="DinB/YfiT-like"/>
</dbReference>
<sequence length="151" mass="17812">MSKRIEQLELLLEKLSTTVNSIDEAPFQKKPLPEKWSKLEILGHLCDSAANNHVRFMRILTTDEPVTFEGYVQDEWVRRHGYQHHYGREELLLVWNQLNGLILNALRSSAETDWEKRCFFTDGISMTLEELLEDYIRHARHHLGQISDPKR</sequence>
<dbReference type="Pfam" id="PF12867">
    <property type="entry name" value="DinB_2"/>
    <property type="match status" value="1"/>
</dbReference>
<evidence type="ECO:0000313" key="3">
    <source>
        <dbReference type="Proteomes" id="UP001292216"/>
    </source>
</evidence>
<comment type="caution">
    <text evidence="2">The sequence shown here is derived from an EMBL/GenBank/DDBJ whole genome shotgun (WGS) entry which is preliminary data.</text>
</comment>
<feature type="domain" description="DinB-like" evidence="1">
    <location>
        <begin position="7"/>
        <end position="146"/>
    </location>
</feature>
<reference evidence="2 3" key="1">
    <citation type="submission" date="2023-12" db="EMBL/GenBank/DDBJ databases">
        <title>Whole genome sequencing of Paenibacillus phoenicis isolated from the Phoenix Mars Lander spacecraft assembly facility.</title>
        <authorList>
            <person name="Garcia A."/>
            <person name="Venkateswaran K."/>
        </authorList>
    </citation>
    <scope>NUCLEOTIDE SEQUENCE [LARGE SCALE GENOMIC DNA]</scope>
    <source>
        <strain evidence="2 3">3PO2SA</strain>
    </source>
</reference>
<gene>
    <name evidence="2" type="ORF">U9M73_04060</name>
</gene>
<organism evidence="2 3">
    <name type="scientific">Paenibacillus phoenicis</name>
    <dbReference type="NCBI Taxonomy" id="554117"/>
    <lineage>
        <taxon>Bacteria</taxon>
        <taxon>Bacillati</taxon>
        <taxon>Bacillota</taxon>
        <taxon>Bacilli</taxon>
        <taxon>Bacillales</taxon>
        <taxon>Paenibacillaceae</taxon>
        <taxon>Paenibacillus</taxon>
    </lineage>
</organism>
<dbReference type="Gene3D" id="1.20.120.450">
    <property type="entry name" value="dinb family like domain"/>
    <property type="match status" value="1"/>
</dbReference>
<proteinExistence type="predicted"/>
<accession>A0ABU5PGZ3</accession>
<dbReference type="SUPFAM" id="SSF109854">
    <property type="entry name" value="DinB/YfiT-like putative metalloenzymes"/>
    <property type="match status" value="1"/>
</dbReference>
<dbReference type="EMBL" id="JAYERP010000001">
    <property type="protein sequence ID" value="MEA3569166.1"/>
    <property type="molecule type" value="Genomic_DNA"/>
</dbReference>
<evidence type="ECO:0000313" key="2">
    <source>
        <dbReference type="EMBL" id="MEA3569166.1"/>
    </source>
</evidence>